<feature type="domain" description="Trans-2-enoyl-CoA reductase-like NAD(P)H binding" evidence="12">
    <location>
        <begin position="2"/>
        <end position="78"/>
    </location>
</feature>
<evidence type="ECO:0000313" key="13">
    <source>
        <dbReference type="EMBL" id="UZW73374.1"/>
    </source>
</evidence>
<organism evidence="13 14">
    <name type="scientific">Alkalimarinus sediminis</name>
    <dbReference type="NCBI Taxonomy" id="1632866"/>
    <lineage>
        <taxon>Bacteria</taxon>
        <taxon>Pseudomonadati</taxon>
        <taxon>Pseudomonadota</taxon>
        <taxon>Gammaproteobacteria</taxon>
        <taxon>Alteromonadales</taxon>
        <taxon>Alteromonadaceae</taxon>
        <taxon>Alkalimarinus</taxon>
    </lineage>
</organism>
<keyword evidence="6 9" id="KW-0443">Lipid metabolism</keyword>
<comment type="subunit">
    <text evidence="1 9">Monomer.</text>
</comment>
<evidence type="ECO:0000256" key="2">
    <source>
        <dbReference type="ARBA" id="ARBA00022516"/>
    </source>
</evidence>
<dbReference type="HAMAP" id="MF_01838">
    <property type="entry name" value="FabV_reductase"/>
    <property type="match status" value="1"/>
</dbReference>
<dbReference type="EC" id="1.3.1.9" evidence="9"/>
<proteinExistence type="inferred from homology"/>
<gene>
    <name evidence="9" type="primary">fabV</name>
    <name evidence="13" type="ORF">NNL22_09940</name>
</gene>
<evidence type="ECO:0000256" key="7">
    <source>
        <dbReference type="ARBA" id="ARBA00023160"/>
    </source>
</evidence>
<dbReference type="Gene3D" id="3.40.50.720">
    <property type="entry name" value="NAD(P)-binding Rossmann-like Domain"/>
    <property type="match status" value="1"/>
</dbReference>
<protein>
    <recommendedName>
        <fullName evidence="9">Enoyl-[acyl-carrier-protein] reductase [NADH]</fullName>
        <shortName evidence="9">ENR</shortName>
        <ecNumber evidence="9">1.3.1.9</ecNumber>
    </recommendedName>
</protein>
<dbReference type="InterPro" id="IPR036291">
    <property type="entry name" value="NAD(P)-bd_dom_sf"/>
</dbReference>
<evidence type="ECO:0000256" key="8">
    <source>
        <dbReference type="ARBA" id="ARBA00048302"/>
    </source>
</evidence>
<keyword evidence="4 9" id="KW-0560">Oxidoreductase</keyword>
<feature type="domain" description="Trans-2-enoyl-CoA reductase catalytic" evidence="11">
    <location>
        <begin position="80"/>
        <end position="325"/>
    </location>
</feature>
<dbReference type="GO" id="GO:0050343">
    <property type="term" value="F:trans-2-enoyl-CoA reductase (NADH) activity"/>
    <property type="evidence" value="ECO:0007669"/>
    <property type="project" value="UniProtKB-EC"/>
</dbReference>
<evidence type="ECO:0000313" key="14">
    <source>
        <dbReference type="Proteomes" id="UP001164472"/>
    </source>
</evidence>
<dbReference type="KEGG" id="asem:NNL22_09940"/>
<sequence>MVIKPKVKGFICVNAHPGGCSAYVDQQVEYAAKQSINGPKRALVIGASSGYGLASRIALAMASGADTVGVHFDREPTERKTAGAGWYNNQRFEKLAKEKGLIAESLNVDAFQDDAKQTVIETIKQTIKQVDLVVYSVAAPRRYVAHEDKWYSSVLKPIGAPFEGKTIDTDKGEIKTVELQEANQDEIDATVKVMGGEDWLQWIEQLHNAGVLADGCKTIAYTYIGDQLTWPIYGDATIGQAKKDLDKTVARINTLLQHDGSRSSKSQTAGNSAYIGVLKALVTQSSAAIPVMPLYISLLYQVMKEQGTHEGCIEQICRILTTGLYGDNCQIDSAGRLRVDEYELAEEVQSEVKRRWERISNENLRQLSDFDGYKSDFLKLFGFGFQDIDYEVNIDTALSE</sequence>
<dbReference type="NCBIfam" id="NF010177">
    <property type="entry name" value="PRK13656.1"/>
    <property type="match status" value="1"/>
</dbReference>
<evidence type="ECO:0000256" key="5">
    <source>
        <dbReference type="ARBA" id="ARBA00023027"/>
    </source>
</evidence>
<dbReference type="RefSeq" id="WP_251809516.1">
    <property type="nucleotide sequence ID" value="NZ_CP101527.1"/>
</dbReference>
<evidence type="ECO:0000256" key="3">
    <source>
        <dbReference type="ARBA" id="ARBA00022832"/>
    </source>
</evidence>
<dbReference type="InterPro" id="IPR010758">
    <property type="entry name" value="Trans-2-enoyl-CoA_reductase"/>
</dbReference>
<reference evidence="13" key="1">
    <citation type="submission" date="2022-07" db="EMBL/GenBank/DDBJ databases">
        <title>Alkalimarinus sp. nov., isolated from gut of a Alitta virens.</title>
        <authorList>
            <person name="Yang A.I."/>
            <person name="Shin N.-R."/>
        </authorList>
    </citation>
    <scope>NUCLEOTIDE SEQUENCE</scope>
    <source>
        <strain evidence="13">FA028</strain>
    </source>
</reference>
<comment type="caution">
    <text evidence="9">Lacks conserved residue(s) required for the propagation of feature annotation.</text>
</comment>
<feature type="binding site" evidence="9">
    <location>
        <begin position="109"/>
        <end position="110"/>
    </location>
    <ligand>
        <name>NAD(+)</name>
        <dbReference type="ChEBI" id="CHEBI:57540"/>
    </ligand>
</feature>
<keyword evidence="2 9" id="KW-0444">Lipid biosynthesis</keyword>
<dbReference type="Proteomes" id="UP001164472">
    <property type="component" value="Chromosome"/>
</dbReference>
<keyword evidence="7 9" id="KW-0275">Fatty acid biosynthesis</keyword>
<dbReference type="Pfam" id="PF12242">
    <property type="entry name" value="Eno-Rase_NADH_b"/>
    <property type="match status" value="1"/>
</dbReference>
<comment type="pathway">
    <text evidence="9">Lipid metabolism; fatty acid biosynthesis.</text>
</comment>
<dbReference type="InterPro" id="IPR024910">
    <property type="entry name" value="Enoyl-CoA_Rdtase_cat_dom"/>
</dbReference>
<keyword evidence="14" id="KW-1185">Reference proteome</keyword>
<evidence type="ECO:0000259" key="11">
    <source>
        <dbReference type="Pfam" id="PF12241"/>
    </source>
</evidence>
<dbReference type="InterPro" id="IPR024906">
    <property type="entry name" value="Eno_Rdtase_FAD-bd_dom"/>
</dbReference>
<feature type="domain" description="Enoyl reductase FAD binding" evidence="10">
    <location>
        <begin position="331"/>
        <end position="393"/>
    </location>
</feature>
<dbReference type="PANTHER" id="PTHR37480">
    <property type="entry name" value="ENOYL-[ACYL-CARRIER-PROTEIN] REDUCTASE [NADH]"/>
    <property type="match status" value="1"/>
</dbReference>
<evidence type="ECO:0000256" key="9">
    <source>
        <dbReference type="HAMAP-Rule" id="MF_01838"/>
    </source>
</evidence>
<dbReference type="InterPro" id="IPR050048">
    <property type="entry name" value="FabV-like_NADH_b"/>
</dbReference>
<dbReference type="GO" id="GO:0006633">
    <property type="term" value="P:fatty acid biosynthetic process"/>
    <property type="evidence" value="ECO:0007669"/>
    <property type="project" value="UniProtKB-UniRule"/>
</dbReference>
<dbReference type="Pfam" id="PF12241">
    <property type="entry name" value="Enoyl_reductase"/>
    <property type="match status" value="1"/>
</dbReference>
<feature type="binding site" evidence="9">
    <location>
        <begin position="281"/>
        <end position="283"/>
    </location>
    <ligand>
        <name>NAD(+)</name>
        <dbReference type="ChEBI" id="CHEBI:57540"/>
    </ligand>
</feature>
<accession>A0A9E8HF97</accession>
<comment type="catalytic activity">
    <reaction evidence="8">
        <text>a 2,3-saturated acyl-CoA + NAD(+) = a (2E)-enoyl-CoA + NADH + H(+)</text>
        <dbReference type="Rhea" id="RHEA:18177"/>
        <dbReference type="ChEBI" id="CHEBI:15378"/>
        <dbReference type="ChEBI" id="CHEBI:57540"/>
        <dbReference type="ChEBI" id="CHEBI:57945"/>
        <dbReference type="ChEBI" id="CHEBI:58856"/>
        <dbReference type="ChEBI" id="CHEBI:65111"/>
        <dbReference type="EC" id="1.3.1.44"/>
    </reaction>
</comment>
<keyword evidence="3 9" id="KW-0276">Fatty acid metabolism</keyword>
<keyword evidence="5 9" id="KW-0520">NAD</keyword>
<evidence type="ECO:0000256" key="4">
    <source>
        <dbReference type="ARBA" id="ARBA00023002"/>
    </source>
</evidence>
<feature type="binding site" evidence="9">
    <location>
        <position position="223"/>
    </location>
    <ligand>
        <name>substrate</name>
    </ligand>
</feature>
<feature type="binding site" evidence="9">
    <location>
        <begin position="137"/>
        <end position="138"/>
    </location>
    <ligand>
        <name>NAD(+)</name>
        <dbReference type="ChEBI" id="CHEBI:57540"/>
    </ligand>
</feature>
<evidence type="ECO:0000256" key="6">
    <source>
        <dbReference type="ARBA" id="ARBA00023098"/>
    </source>
</evidence>
<comment type="catalytic activity">
    <reaction evidence="9">
        <text>a 2,3-saturated acyl-[ACP] + NAD(+) = a (2E)-enoyl-[ACP] + NADH + H(+)</text>
        <dbReference type="Rhea" id="RHEA:10240"/>
        <dbReference type="Rhea" id="RHEA-COMP:9925"/>
        <dbReference type="Rhea" id="RHEA-COMP:9926"/>
        <dbReference type="ChEBI" id="CHEBI:15378"/>
        <dbReference type="ChEBI" id="CHEBI:57540"/>
        <dbReference type="ChEBI" id="CHEBI:57945"/>
        <dbReference type="ChEBI" id="CHEBI:78784"/>
        <dbReference type="ChEBI" id="CHEBI:78785"/>
        <dbReference type="EC" id="1.3.1.9"/>
    </reaction>
</comment>
<dbReference type="AlphaFoldDB" id="A0A9E8HF97"/>
<evidence type="ECO:0000259" key="12">
    <source>
        <dbReference type="Pfam" id="PF12242"/>
    </source>
</evidence>
<dbReference type="PANTHER" id="PTHR37480:SF1">
    <property type="entry name" value="ENOYL-[ACYL-CARRIER-PROTEIN] REDUCTASE [NADH]"/>
    <property type="match status" value="1"/>
</dbReference>
<feature type="binding site" evidence="9">
    <location>
        <begin position="46"/>
        <end position="51"/>
    </location>
    <ligand>
        <name>NAD(+)</name>
        <dbReference type="ChEBI" id="CHEBI:57540"/>
    </ligand>
</feature>
<dbReference type="GO" id="GO:0051287">
    <property type="term" value="F:NAD binding"/>
    <property type="evidence" value="ECO:0007669"/>
    <property type="project" value="UniProtKB-UniRule"/>
</dbReference>
<dbReference type="NCBIfam" id="NF043048">
    <property type="entry name" value="EnoyACPredFabV"/>
    <property type="match status" value="1"/>
</dbReference>
<evidence type="ECO:0000259" key="10">
    <source>
        <dbReference type="Pfam" id="PF07055"/>
    </source>
</evidence>
<dbReference type="Pfam" id="PF07055">
    <property type="entry name" value="Eno-Rase_FAD_bd"/>
    <property type="match status" value="1"/>
</dbReference>
<evidence type="ECO:0000256" key="1">
    <source>
        <dbReference type="ARBA" id="ARBA00011245"/>
    </source>
</evidence>
<feature type="binding site" evidence="9">
    <location>
        <position position="242"/>
    </location>
    <ligand>
        <name>NAD(+)</name>
        <dbReference type="ChEBI" id="CHEBI:57540"/>
    </ligand>
</feature>
<comment type="similarity">
    <text evidence="9">Belongs to the TER reductase family.</text>
</comment>
<name>A0A9E8HF97_9ALTE</name>
<feature type="active site" description="Proton donor" evidence="9">
    <location>
        <position position="233"/>
    </location>
</feature>
<dbReference type="EMBL" id="CP101527">
    <property type="protein sequence ID" value="UZW73374.1"/>
    <property type="molecule type" value="Genomic_DNA"/>
</dbReference>
<dbReference type="GO" id="GO:0004318">
    <property type="term" value="F:enoyl-[acyl-carrier-protein] reductase (NADH) activity"/>
    <property type="evidence" value="ECO:0007669"/>
    <property type="project" value="UniProtKB-UniRule"/>
</dbReference>
<comment type="function">
    <text evidence="9">Involved in the final reduction of the elongation cycle of fatty acid synthesis (FAS II). Catalyzes the reduction of a carbon-carbon double bond in an enoyl moiety that is covalently linked to an acyl carrier protein (ACP).</text>
</comment>
<dbReference type="SUPFAM" id="SSF51735">
    <property type="entry name" value="NAD(P)-binding Rossmann-fold domains"/>
    <property type="match status" value="1"/>
</dbReference>